<proteinExistence type="inferred from homology"/>
<keyword evidence="9" id="KW-1185">Reference proteome</keyword>
<keyword evidence="3" id="KW-0479">Metal-binding</keyword>
<name>A0A285QX15_9SPHN</name>
<keyword evidence="2" id="KW-0719">Serine esterase</keyword>
<dbReference type="Gene3D" id="3.40.50.1820">
    <property type="entry name" value="alpha/beta hydrolase"/>
    <property type="match status" value="1"/>
</dbReference>
<organism evidence="8 9">
    <name type="scientific">Sphingomonas guangdongensis</name>
    <dbReference type="NCBI Taxonomy" id="1141890"/>
    <lineage>
        <taxon>Bacteria</taxon>
        <taxon>Pseudomonadati</taxon>
        <taxon>Pseudomonadota</taxon>
        <taxon>Alphaproteobacteria</taxon>
        <taxon>Sphingomonadales</taxon>
        <taxon>Sphingomonadaceae</taxon>
        <taxon>Sphingomonas</taxon>
    </lineage>
</organism>
<accession>A0A285QX15</accession>
<evidence type="ECO:0000256" key="1">
    <source>
        <dbReference type="ARBA" id="ARBA00006249"/>
    </source>
</evidence>
<evidence type="ECO:0000256" key="2">
    <source>
        <dbReference type="ARBA" id="ARBA00022487"/>
    </source>
</evidence>
<keyword evidence="5" id="KW-0378">Hydrolase</keyword>
<comment type="similarity">
    <text evidence="1">Belongs to the tannase family.</text>
</comment>
<dbReference type="AlphaFoldDB" id="A0A285QX15"/>
<evidence type="ECO:0000256" key="3">
    <source>
        <dbReference type="ARBA" id="ARBA00022723"/>
    </source>
</evidence>
<dbReference type="GO" id="GO:0046872">
    <property type="term" value="F:metal ion binding"/>
    <property type="evidence" value="ECO:0007669"/>
    <property type="project" value="UniProtKB-KW"/>
</dbReference>
<dbReference type="EMBL" id="OBMI01000002">
    <property type="protein sequence ID" value="SOB86381.1"/>
    <property type="molecule type" value="Genomic_DNA"/>
</dbReference>
<dbReference type="PANTHER" id="PTHR33938:SF15">
    <property type="entry name" value="FERULOYL ESTERASE B-RELATED"/>
    <property type="match status" value="1"/>
</dbReference>
<evidence type="ECO:0000256" key="7">
    <source>
        <dbReference type="ARBA" id="ARBA00023157"/>
    </source>
</evidence>
<dbReference type="GO" id="GO:0052689">
    <property type="term" value="F:carboxylic ester hydrolase activity"/>
    <property type="evidence" value="ECO:0007669"/>
    <property type="project" value="UniProtKB-KW"/>
</dbReference>
<dbReference type="Proteomes" id="UP000219494">
    <property type="component" value="Unassembled WGS sequence"/>
</dbReference>
<evidence type="ECO:0000313" key="9">
    <source>
        <dbReference type="Proteomes" id="UP000219494"/>
    </source>
</evidence>
<evidence type="ECO:0000256" key="5">
    <source>
        <dbReference type="ARBA" id="ARBA00022801"/>
    </source>
</evidence>
<keyword evidence="4" id="KW-0732">Signal</keyword>
<gene>
    <name evidence="8" type="ORF">SAMN06297144_1486</name>
</gene>
<dbReference type="InterPro" id="IPR011118">
    <property type="entry name" value="Tannase/feruloyl_esterase"/>
</dbReference>
<dbReference type="PANTHER" id="PTHR33938">
    <property type="entry name" value="FERULOYL ESTERASE B-RELATED"/>
    <property type="match status" value="1"/>
</dbReference>
<keyword evidence="7" id="KW-1015">Disulfide bond</keyword>
<evidence type="ECO:0000313" key="8">
    <source>
        <dbReference type="EMBL" id="SOB86381.1"/>
    </source>
</evidence>
<dbReference type="RefSeq" id="WP_179640919.1">
    <property type="nucleotide sequence ID" value="NZ_OBMI01000002.1"/>
</dbReference>
<evidence type="ECO:0000256" key="4">
    <source>
        <dbReference type="ARBA" id="ARBA00022729"/>
    </source>
</evidence>
<dbReference type="Pfam" id="PF07519">
    <property type="entry name" value="Tannase"/>
    <property type="match status" value="2"/>
</dbReference>
<dbReference type="SUPFAM" id="SSF53474">
    <property type="entry name" value="alpha/beta-Hydrolases"/>
    <property type="match status" value="1"/>
</dbReference>
<reference evidence="8 9" key="1">
    <citation type="submission" date="2017-07" db="EMBL/GenBank/DDBJ databases">
        <authorList>
            <person name="Sun Z.S."/>
            <person name="Albrecht U."/>
            <person name="Echele G."/>
            <person name="Lee C.C."/>
        </authorList>
    </citation>
    <scope>NUCLEOTIDE SEQUENCE [LARGE SCALE GENOMIC DNA]</scope>
    <source>
        <strain evidence="8 9">CGMCC 1.12672</strain>
    </source>
</reference>
<sequence>MSFAKALLLAGTVAQPAGDRCTALAGAERTAAAVPAGTRVPTGPSGGAVSLSGFCRVEGVLRPVAGSRIGYQLWLPAPGKWTGRFQMFGNGGYSAELPLGQMAAAVARGSAAIATDTGHSGDDPDFARGAPEAIVDWGWRGVHLSAVEGQRLTARYYGRAARYRYFAGCSTGGHQAMMEAQRFPDDFDGIVAGAPGANRVTLNAAFLWQFVTNNPTPGRPPLLDASDLKLLQDHALATCHTANGAAAGGLAADGWLNDPLGCRPDPAALLCRPGGTGDCLTAAQVQAAAAMYRGATDPRTGKRVTLPWLPGSEAGWAAYWADPRQPDQPARANFWRLWTGYGDRWQPSKFDWGRDLAAARTRLGPVIDAVDPDLDGFRRRGGRLLQYHGLADPVVSPLDTIAYRDAVARRTPKLSAWNRLFLVPGMGHCAGGPGFWRFDAQTAIERWVEQGQAPDRLVAGQAAGTATRPLCPYPQRARFRAGPTDAADSFVCEAPLSRASAGTPRRD</sequence>
<keyword evidence="6" id="KW-0106">Calcium</keyword>
<evidence type="ECO:0000256" key="6">
    <source>
        <dbReference type="ARBA" id="ARBA00022837"/>
    </source>
</evidence>
<protein>
    <submittedName>
        <fullName evidence="8">Feruloyl esterase</fullName>
    </submittedName>
</protein>
<dbReference type="InterPro" id="IPR029058">
    <property type="entry name" value="AB_hydrolase_fold"/>
</dbReference>